<keyword evidence="5" id="KW-0679">Respiratory chain</keyword>
<keyword evidence="6 14" id="KW-0812">Transmembrane</keyword>
<evidence type="ECO:0000256" key="12">
    <source>
        <dbReference type="ARBA" id="ARBA00023128"/>
    </source>
</evidence>
<evidence type="ECO:0000256" key="5">
    <source>
        <dbReference type="ARBA" id="ARBA00022660"/>
    </source>
</evidence>
<feature type="domain" description="Cytochrome b/b6 C-terminal region profile" evidence="16">
    <location>
        <begin position="68"/>
        <end position="233"/>
    </location>
</feature>
<dbReference type="AlphaFoldDB" id="A0A813EF07"/>
<feature type="domain" description="Cytochrome b/b6 N-terminal region profile" evidence="15">
    <location>
        <begin position="1"/>
        <end position="68"/>
    </location>
</feature>
<dbReference type="Pfam" id="PF00032">
    <property type="entry name" value="Cytochrom_B_C"/>
    <property type="match status" value="1"/>
</dbReference>
<evidence type="ECO:0000256" key="6">
    <source>
        <dbReference type="ARBA" id="ARBA00022692"/>
    </source>
</evidence>
<dbReference type="InterPro" id="IPR016174">
    <property type="entry name" value="Di-haem_cyt_TM"/>
</dbReference>
<reference evidence="17" key="1">
    <citation type="submission" date="2021-02" db="EMBL/GenBank/DDBJ databases">
        <authorList>
            <person name="Dougan E. K."/>
            <person name="Rhodes N."/>
            <person name="Thang M."/>
            <person name="Chan C."/>
        </authorList>
    </citation>
    <scope>NUCLEOTIDE SEQUENCE</scope>
</reference>
<keyword evidence="3" id="KW-0813">Transport</keyword>
<evidence type="ECO:0000256" key="11">
    <source>
        <dbReference type="ARBA" id="ARBA00023004"/>
    </source>
</evidence>
<dbReference type="GO" id="GO:0006122">
    <property type="term" value="P:mitochondrial electron transport, ubiquinol to cytochrome c"/>
    <property type="evidence" value="ECO:0007669"/>
    <property type="project" value="TreeGrafter"/>
</dbReference>
<dbReference type="SUPFAM" id="SSF81648">
    <property type="entry name" value="a domain/subunit of cytochrome bc1 complex (Ubiquinol-cytochrome c reductase)"/>
    <property type="match status" value="1"/>
</dbReference>
<evidence type="ECO:0000256" key="4">
    <source>
        <dbReference type="ARBA" id="ARBA00022617"/>
    </source>
</evidence>
<dbReference type="PROSITE" id="PS51002">
    <property type="entry name" value="CYTB_NTER"/>
    <property type="match status" value="1"/>
</dbReference>
<dbReference type="GO" id="GO:0008121">
    <property type="term" value="F:quinol-cytochrome-c reductase activity"/>
    <property type="evidence" value="ECO:0007669"/>
    <property type="project" value="TreeGrafter"/>
</dbReference>
<evidence type="ECO:0000313" key="17">
    <source>
        <dbReference type="EMBL" id="CAE8600710.1"/>
    </source>
</evidence>
<keyword evidence="12" id="KW-0496">Mitochondrion</keyword>
<dbReference type="EMBL" id="CAJNNV010012382">
    <property type="protein sequence ID" value="CAE8600710.1"/>
    <property type="molecule type" value="Genomic_DNA"/>
</dbReference>
<dbReference type="Proteomes" id="UP000654075">
    <property type="component" value="Unassembled WGS sequence"/>
</dbReference>
<feature type="transmembrane region" description="Helical" evidence="14">
    <location>
        <begin position="37"/>
        <end position="57"/>
    </location>
</feature>
<keyword evidence="9" id="KW-0249">Electron transport</keyword>
<evidence type="ECO:0000259" key="15">
    <source>
        <dbReference type="PROSITE" id="PS51002"/>
    </source>
</evidence>
<dbReference type="SUPFAM" id="SSF81342">
    <property type="entry name" value="Transmembrane di-heme cytochromes"/>
    <property type="match status" value="1"/>
</dbReference>
<dbReference type="InterPro" id="IPR036150">
    <property type="entry name" value="Cyt_b/b6_C_sf"/>
</dbReference>
<evidence type="ECO:0000313" key="18">
    <source>
        <dbReference type="Proteomes" id="UP000654075"/>
    </source>
</evidence>
<evidence type="ECO:0000256" key="13">
    <source>
        <dbReference type="ARBA" id="ARBA00023136"/>
    </source>
</evidence>
<comment type="subcellular location">
    <subcellularLocation>
        <location evidence="1">Mitochondrion inner membrane</location>
        <topology evidence="1">Multi-pass membrane protein</topology>
    </subcellularLocation>
</comment>
<dbReference type="Pfam" id="PF00033">
    <property type="entry name" value="Cytochrome_B"/>
    <property type="match status" value="1"/>
</dbReference>
<evidence type="ECO:0000256" key="9">
    <source>
        <dbReference type="ARBA" id="ARBA00022982"/>
    </source>
</evidence>
<keyword evidence="7" id="KW-0479">Metal-binding</keyword>
<keyword evidence="13 14" id="KW-0472">Membrane</keyword>
<evidence type="ECO:0000256" key="1">
    <source>
        <dbReference type="ARBA" id="ARBA00004448"/>
    </source>
</evidence>
<feature type="transmembrane region" description="Helical" evidence="14">
    <location>
        <begin position="170"/>
        <end position="198"/>
    </location>
</feature>
<name>A0A813EF07_POLGL</name>
<dbReference type="InterPro" id="IPR005798">
    <property type="entry name" value="Cyt_b/b6_C"/>
</dbReference>
<dbReference type="OMA" id="CCILGWI"/>
<gene>
    <name evidence="17" type="ORF">PGLA1383_LOCUS19018</name>
</gene>
<evidence type="ECO:0000256" key="8">
    <source>
        <dbReference type="ARBA" id="ARBA00022792"/>
    </source>
</evidence>
<organism evidence="17 18">
    <name type="scientific">Polarella glacialis</name>
    <name type="common">Dinoflagellate</name>
    <dbReference type="NCBI Taxonomy" id="89957"/>
    <lineage>
        <taxon>Eukaryota</taxon>
        <taxon>Sar</taxon>
        <taxon>Alveolata</taxon>
        <taxon>Dinophyceae</taxon>
        <taxon>Suessiales</taxon>
        <taxon>Suessiaceae</taxon>
        <taxon>Polarella</taxon>
    </lineage>
</organism>
<dbReference type="InterPro" id="IPR027387">
    <property type="entry name" value="Cytb/b6-like_sf"/>
</dbReference>
<evidence type="ECO:0000256" key="2">
    <source>
        <dbReference type="ARBA" id="ARBA00013531"/>
    </source>
</evidence>
<evidence type="ECO:0000256" key="10">
    <source>
        <dbReference type="ARBA" id="ARBA00022989"/>
    </source>
</evidence>
<dbReference type="PROSITE" id="PS51003">
    <property type="entry name" value="CYTB_CTER"/>
    <property type="match status" value="1"/>
</dbReference>
<keyword evidence="18" id="KW-1185">Reference proteome</keyword>
<evidence type="ECO:0000256" key="14">
    <source>
        <dbReference type="SAM" id="Phobius"/>
    </source>
</evidence>
<feature type="transmembrane region" description="Helical" evidence="14">
    <location>
        <begin position="146"/>
        <end position="163"/>
    </location>
</feature>
<comment type="caution">
    <text evidence="17">The sequence shown here is derived from an EMBL/GenBank/DDBJ whole genome shotgun (WGS) entry which is preliminary data.</text>
</comment>
<protein>
    <recommendedName>
        <fullName evidence="2">Cytochrome b</fullName>
    </recommendedName>
</protein>
<feature type="transmembrane region" description="Helical" evidence="14">
    <location>
        <begin position="78"/>
        <end position="98"/>
    </location>
</feature>
<dbReference type="PANTHER" id="PTHR19271">
    <property type="entry name" value="CYTOCHROME B"/>
    <property type="match status" value="1"/>
</dbReference>
<sequence length="233" mass="27231">MSFCGATVITNLLSPFPSLIEWLCGGHYVYNPTLKRFFVFHFLFPFLLCGFVILHIFNLHFLSSNNPLRNSTNNKIPFLPFIISKDFYGNILILYLYLLQTHFGFSSLSHPDNALEACGLLTPLHIVPEWYFLCQYAMLKAVPNKNAGFIIVFTSIFTFFYFMRSVSMSYYFIVFTCSRFNGIYLSFWFLSLLSFVWIGGQFHQDNFLSYGRILTLHYYFLLICILFSTLVHP</sequence>
<dbReference type="GO" id="GO:0016491">
    <property type="term" value="F:oxidoreductase activity"/>
    <property type="evidence" value="ECO:0007669"/>
    <property type="project" value="UniProtKB-UniRule"/>
</dbReference>
<keyword evidence="10 14" id="KW-1133">Transmembrane helix</keyword>
<evidence type="ECO:0000256" key="7">
    <source>
        <dbReference type="ARBA" id="ARBA00022723"/>
    </source>
</evidence>
<evidence type="ECO:0000259" key="16">
    <source>
        <dbReference type="PROSITE" id="PS51003"/>
    </source>
</evidence>
<dbReference type="GO" id="GO:0046872">
    <property type="term" value="F:metal ion binding"/>
    <property type="evidence" value="ECO:0007669"/>
    <property type="project" value="UniProtKB-KW"/>
</dbReference>
<dbReference type="OrthoDB" id="361890at2759"/>
<keyword evidence="11" id="KW-0408">Iron</keyword>
<proteinExistence type="predicted"/>
<keyword evidence="4" id="KW-0349">Heme</keyword>
<dbReference type="InterPro" id="IPR005797">
    <property type="entry name" value="Cyt_b/b6_N"/>
</dbReference>
<feature type="transmembrane region" description="Helical" evidence="14">
    <location>
        <begin position="210"/>
        <end position="231"/>
    </location>
</feature>
<accession>A0A813EF07</accession>
<dbReference type="GO" id="GO:0005743">
    <property type="term" value="C:mitochondrial inner membrane"/>
    <property type="evidence" value="ECO:0007669"/>
    <property type="project" value="UniProtKB-SubCell"/>
</dbReference>
<dbReference type="Gene3D" id="1.20.810.10">
    <property type="entry name" value="Cytochrome Bc1 Complex, Chain C"/>
    <property type="match status" value="1"/>
</dbReference>
<evidence type="ECO:0000256" key="3">
    <source>
        <dbReference type="ARBA" id="ARBA00022448"/>
    </source>
</evidence>
<dbReference type="PANTHER" id="PTHR19271:SF16">
    <property type="entry name" value="CYTOCHROME B"/>
    <property type="match status" value="1"/>
</dbReference>
<keyword evidence="8" id="KW-0999">Mitochondrion inner membrane</keyword>